<dbReference type="PROSITE" id="PS01031">
    <property type="entry name" value="SHSP"/>
    <property type="match status" value="1"/>
</dbReference>
<protein>
    <submittedName>
        <fullName evidence="4">HSP20 family protein</fullName>
    </submittedName>
</protein>
<dbReference type="Proteomes" id="UP001237207">
    <property type="component" value="Unassembled WGS sequence"/>
</dbReference>
<reference evidence="4" key="1">
    <citation type="submission" date="2023-07" db="EMBL/GenBank/DDBJ databases">
        <title>Genomic Encyclopedia of Type Strains, Phase IV (KMG-IV): sequencing the most valuable type-strain genomes for metagenomic binning, comparative biology and taxonomic classification.</title>
        <authorList>
            <person name="Goeker M."/>
        </authorList>
    </citation>
    <scope>NUCLEOTIDE SEQUENCE</scope>
    <source>
        <strain evidence="4">DSM 23947</strain>
    </source>
</reference>
<comment type="similarity">
    <text evidence="1 2">Belongs to the small heat shock protein (HSP20) family.</text>
</comment>
<evidence type="ECO:0000256" key="2">
    <source>
        <dbReference type="RuleBase" id="RU003616"/>
    </source>
</evidence>
<comment type="caution">
    <text evidence="4">The sequence shown here is derived from an EMBL/GenBank/DDBJ whole genome shotgun (WGS) entry which is preliminary data.</text>
</comment>
<dbReference type="PANTHER" id="PTHR11527">
    <property type="entry name" value="HEAT-SHOCK PROTEIN 20 FAMILY MEMBER"/>
    <property type="match status" value="1"/>
</dbReference>
<keyword evidence="5" id="KW-1185">Reference proteome</keyword>
<dbReference type="InterPro" id="IPR008978">
    <property type="entry name" value="HSP20-like_chaperone"/>
</dbReference>
<evidence type="ECO:0000256" key="1">
    <source>
        <dbReference type="PROSITE-ProRule" id="PRU00285"/>
    </source>
</evidence>
<feature type="domain" description="SHSP" evidence="3">
    <location>
        <begin position="27"/>
        <end position="142"/>
    </location>
</feature>
<evidence type="ECO:0000313" key="4">
    <source>
        <dbReference type="EMBL" id="MDQ0214880.1"/>
    </source>
</evidence>
<dbReference type="RefSeq" id="WP_307256878.1">
    <property type="nucleotide sequence ID" value="NZ_JAUSUC010000011.1"/>
</dbReference>
<name>A0AAJ1T4W7_9BACI</name>
<dbReference type="InterPro" id="IPR002068">
    <property type="entry name" value="A-crystallin/Hsp20_dom"/>
</dbReference>
<dbReference type="InterPro" id="IPR031107">
    <property type="entry name" value="Small_HSP"/>
</dbReference>
<evidence type="ECO:0000259" key="3">
    <source>
        <dbReference type="PROSITE" id="PS01031"/>
    </source>
</evidence>
<proteinExistence type="inferred from homology"/>
<dbReference type="Gene3D" id="2.60.40.790">
    <property type="match status" value="1"/>
</dbReference>
<dbReference type="AlphaFoldDB" id="A0AAJ1T4W7"/>
<accession>A0AAJ1T4W7</accession>
<dbReference type="EMBL" id="JAUSUC010000011">
    <property type="protein sequence ID" value="MDQ0214880.1"/>
    <property type="molecule type" value="Genomic_DNA"/>
</dbReference>
<evidence type="ECO:0000313" key="5">
    <source>
        <dbReference type="Proteomes" id="UP001237207"/>
    </source>
</evidence>
<sequence length="145" mass="16866">MKPKKHFHSMEEAKKILGEDFWEVMSDVLPFVGPRVDIARGETELIIAVELPGLHSKEDVSIRLYSYTLIIEGELTRSYGKDLEEMIQDERAIGPFKRKIRLPKDCLLDSIHANYWNGLLLITIPFDQQFEKEENGENIQIHFHS</sequence>
<dbReference type="CDD" id="cd06464">
    <property type="entry name" value="ACD_sHsps-like"/>
    <property type="match status" value="1"/>
</dbReference>
<organism evidence="4 5">
    <name type="scientific">Oikeobacillus pervagus</name>
    <dbReference type="NCBI Taxonomy" id="1325931"/>
    <lineage>
        <taxon>Bacteria</taxon>
        <taxon>Bacillati</taxon>
        <taxon>Bacillota</taxon>
        <taxon>Bacilli</taxon>
        <taxon>Bacillales</taxon>
        <taxon>Bacillaceae</taxon>
        <taxon>Oikeobacillus</taxon>
    </lineage>
</organism>
<dbReference type="SUPFAM" id="SSF49764">
    <property type="entry name" value="HSP20-like chaperones"/>
    <property type="match status" value="1"/>
</dbReference>
<dbReference type="Pfam" id="PF00011">
    <property type="entry name" value="HSP20"/>
    <property type="match status" value="1"/>
</dbReference>
<gene>
    <name evidence="4" type="ORF">J2S13_001277</name>
</gene>